<comment type="caution">
    <text evidence="1">The sequence shown here is derived from an EMBL/GenBank/DDBJ whole genome shotgun (WGS) entry which is preliminary data.</text>
</comment>
<dbReference type="OrthoDB" id="1751950at2759"/>
<organism evidence="1 2">
    <name type="scientific">Solanum commersonii</name>
    <name type="common">Commerson's wild potato</name>
    <name type="synonym">Commerson's nightshade</name>
    <dbReference type="NCBI Taxonomy" id="4109"/>
    <lineage>
        <taxon>Eukaryota</taxon>
        <taxon>Viridiplantae</taxon>
        <taxon>Streptophyta</taxon>
        <taxon>Embryophyta</taxon>
        <taxon>Tracheophyta</taxon>
        <taxon>Spermatophyta</taxon>
        <taxon>Magnoliopsida</taxon>
        <taxon>eudicotyledons</taxon>
        <taxon>Gunneridae</taxon>
        <taxon>Pentapetalae</taxon>
        <taxon>asterids</taxon>
        <taxon>lamiids</taxon>
        <taxon>Solanales</taxon>
        <taxon>Solanaceae</taxon>
        <taxon>Solanoideae</taxon>
        <taxon>Solaneae</taxon>
        <taxon>Solanum</taxon>
    </lineage>
</organism>
<protein>
    <recommendedName>
        <fullName evidence="3">DUF4283 domain-containing protein</fullName>
    </recommendedName>
</protein>
<reference evidence="1 2" key="1">
    <citation type="submission" date="2020-09" db="EMBL/GenBank/DDBJ databases">
        <title>De no assembly of potato wild relative species, Solanum commersonii.</title>
        <authorList>
            <person name="Cho K."/>
        </authorList>
    </citation>
    <scope>NUCLEOTIDE SEQUENCE [LARGE SCALE GENOMIC DNA]</scope>
    <source>
        <strain evidence="1">LZ3.2</strain>
        <tissue evidence="1">Leaf</tissue>
    </source>
</reference>
<dbReference type="InterPro" id="IPR040256">
    <property type="entry name" value="At4g02000-like"/>
</dbReference>
<accession>A0A9J6ABF0</accession>
<keyword evidence="2" id="KW-1185">Reference proteome</keyword>
<name>A0A9J6ABF0_SOLCO</name>
<dbReference type="PANTHER" id="PTHR31286:SF104">
    <property type="entry name" value="PEROXIDASE"/>
    <property type="match status" value="1"/>
</dbReference>
<gene>
    <name evidence="1" type="ORF">H5410_006862</name>
</gene>
<dbReference type="PANTHER" id="PTHR31286">
    <property type="entry name" value="GLYCINE-RICH CELL WALL STRUCTURAL PROTEIN 1.8-LIKE"/>
    <property type="match status" value="1"/>
</dbReference>
<dbReference type="Proteomes" id="UP000824120">
    <property type="component" value="Chromosome 2"/>
</dbReference>
<evidence type="ECO:0000313" key="2">
    <source>
        <dbReference type="Proteomes" id="UP000824120"/>
    </source>
</evidence>
<proteinExistence type="predicted"/>
<dbReference type="AlphaFoldDB" id="A0A9J6ABF0"/>
<evidence type="ECO:0008006" key="3">
    <source>
        <dbReference type="Google" id="ProtNLM"/>
    </source>
</evidence>
<evidence type="ECO:0000313" key="1">
    <source>
        <dbReference type="EMBL" id="KAG5621644.1"/>
    </source>
</evidence>
<dbReference type="EMBL" id="JACXVP010000002">
    <property type="protein sequence ID" value="KAG5621644.1"/>
    <property type="molecule type" value="Genomic_DNA"/>
</dbReference>
<sequence length="385" mass="42984">MIAIYQALVFKLSHRALDLKVLTLILPKHLGTKGNCLTDLLAPGQILLGFDQYEDFILALYHSINYILYNGEEHQYRVFSWSIGYNPKKEITLAVVWISLPDLSPNLFAKKSMLSIASKVGKPISIDKATQIKSKPNTSRVKVILNLMEKFSNRIRLQFVDVKYATFKCTNDNEKYQGDAREILIEKRRVVDDDQSKATALDRQLVVATSEQNCADSMNVDTCNIGLQTTTGNKDAENSGQHILQVENENATKNWTLVAHKNVTSSRTLSLTSQNNSPCSGKAIGKDGTIMAPTLYLSKSEVAKIIKENRDVMLLEFNPVIKPLMVTLNVWTHKSLPVVFGVACKLIPEAPIFIPKCVIAQKNKSRVLASNTIDLGEDSLDEDEE</sequence>